<reference evidence="5 6" key="1">
    <citation type="submission" date="2020-01" db="EMBL/GenBank/DDBJ databases">
        <title>Genome sequence of Desulfovibrio aerotolerans DSM 16695(T).</title>
        <authorList>
            <person name="Karnachuk O."/>
            <person name="Avakyan M."/>
            <person name="Mardanov A."/>
            <person name="Kadnikov V."/>
            <person name="Ravin N."/>
        </authorList>
    </citation>
    <scope>NUCLEOTIDE SEQUENCE [LARGE SCALE GENOMIC DNA]</scope>
    <source>
        <strain evidence="5 6">DSM 16695</strain>
    </source>
</reference>
<dbReference type="InterPro" id="IPR011055">
    <property type="entry name" value="Dup_hybrid_motif"/>
</dbReference>
<evidence type="ECO:0000256" key="2">
    <source>
        <dbReference type="SAM" id="MobiDB-lite"/>
    </source>
</evidence>
<dbReference type="InterPro" id="IPR016047">
    <property type="entry name" value="M23ase_b-sheet_dom"/>
</dbReference>
<protein>
    <submittedName>
        <fullName evidence="5">Peptidoglycan DD-metalloendopeptidase family protein</fullName>
    </submittedName>
</protein>
<evidence type="ECO:0000256" key="3">
    <source>
        <dbReference type="SAM" id="SignalP"/>
    </source>
</evidence>
<dbReference type="GO" id="GO:0004222">
    <property type="term" value="F:metalloendopeptidase activity"/>
    <property type="evidence" value="ECO:0007669"/>
    <property type="project" value="TreeGrafter"/>
</dbReference>
<dbReference type="Gene3D" id="2.70.70.10">
    <property type="entry name" value="Glucose Permease (Domain IIA)"/>
    <property type="match status" value="1"/>
</dbReference>
<proteinExistence type="predicted"/>
<dbReference type="PANTHER" id="PTHR21666:SF289">
    <property type="entry name" value="L-ALA--D-GLU ENDOPEPTIDASE"/>
    <property type="match status" value="1"/>
</dbReference>
<feature type="compositionally biased region" description="Basic and acidic residues" evidence="2">
    <location>
        <begin position="215"/>
        <end position="225"/>
    </location>
</feature>
<sequence length="356" mass="37448">MRGLSVRAVFAVKAVLAAWLLALALAATPALARKPAPPAPRAPQARLSEARVRLAAGEAETVRLSRQLAALEAARDAEARRLSDLLAALWPLRAEALASSGLAGADWAEADRRYVWTRALYAQALAARQAFTVAAARVRDGRVARDAAALRLLAGQKEADTAFSEAVSSRVRELESATNAQERDGAAVLGQALDATIAPQTPALPTLSNSQAAPEARDGPDHDGPKVFTPPPGGLSWPAAGNVLTPFSAASRQGRQGIVVAVPEGSPVTAAAAGRVVFTGLLRGLGRVVILTHEDRCHTVYACLSESTVSVGEAVPREAALGRSGYCNQTRAPGVYFELRFREKALNPAEWLAVRR</sequence>
<evidence type="ECO:0000313" key="6">
    <source>
        <dbReference type="Proteomes" id="UP000482487"/>
    </source>
</evidence>
<dbReference type="OrthoDB" id="9784703at2"/>
<keyword evidence="1 3" id="KW-0732">Signal</keyword>
<keyword evidence="6" id="KW-1185">Reference proteome</keyword>
<dbReference type="Proteomes" id="UP000482487">
    <property type="component" value="Unassembled WGS sequence"/>
</dbReference>
<dbReference type="SUPFAM" id="SSF51261">
    <property type="entry name" value="Duplicated hybrid motif"/>
    <property type="match status" value="1"/>
</dbReference>
<evidence type="ECO:0000256" key="1">
    <source>
        <dbReference type="ARBA" id="ARBA00022729"/>
    </source>
</evidence>
<dbReference type="CDD" id="cd12797">
    <property type="entry name" value="M23_peptidase"/>
    <property type="match status" value="1"/>
</dbReference>
<feature type="chain" id="PRO_5028934681" evidence="3">
    <location>
        <begin position="33"/>
        <end position="356"/>
    </location>
</feature>
<dbReference type="Pfam" id="PF01551">
    <property type="entry name" value="Peptidase_M23"/>
    <property type="match status" value="1"/>
</dbReference>
<dbReference type="AlphaFoldDB" id="A0A7C9IU33"/>
<dbReference type="InterPro" id="IPR050570">
    <property type="entry name" value="Cell_wall_metabolism_enzyme"/>
</dbReference>
<feature type="signal peptide" evidence="3">
    <location>
        <begin position="1"/>
        <end position="32"/>
    </location>
</feature>
<feature type="domain" description="M23ase beta-sheet core" evidence="4">
    <location>
        <begin position="255"/>
        <end position="348"/>
    </location>
</feature>
<accession>A0A7C9IU33</accession>
<organism evidence="5 6">
    <name type="scientific">Solidesulfovibrio aerotolerans</name>
    <dbReference type="NCBI Taxonomy" id="295255"/>
    <lineage>
        <taxon>Bacteria</taxon>
        <taxon>Pseudomonadati</taxon>
        <taxon>Thermodesulfobacteriota</taxon>
        <taxon>Desulfovibrionia</taxon>
        <taxon>Desulfovibrionales</taxon>
        <taxon>Desulfovibrionaceae</taxon>
        <taxon>Solidesulfovibrio</taxon>
    </lineage>
</organism>
<feature type="region of interest" description="Disordered" evidence="2">
    <location>
        <begin position="201"/>
        <end position="235"/>
    </location>
</feature>
<evidence type="ECO:0000313" key="5">
    <source>
        <dbReference type="EMBL" id="MYL82023.1"/>
    </source>
</evidence>
<gene>
    <name evidence="5" type="ORF">GTA51_02575</name>
</gene>
<dbReference type="PANTHER" id="PTHR21666">
    <property type="entry name" value="PEPTIDASE-RELATED"/>
    <property type="match status" value="1"/>
</dbReference>
<comment type="caution">
    <text evidence="5">The sequence shown here is derived from an EMBL/GenBank/DDBJ whole genome shotgun (WGS) entry which is preliminary data.</text>
</comment>
<evidence type="ECO:0000259" key="4">
    <source>
        <dbReference type="Pfam" id="PF01551"/>
    </source>
</evidence>
<dbReference type="EMBL" id="WVUD01000002">
    <property type="protein sequence ID" value="MYL82023.1"/>
    <property type="molecule type" value="Genomic_DNA"/>
</dbReference>
<name>A0A7C9IU33_9BACT</name>